<dbReference type="InterPro" id="IPR032534">
    <property type="entry name" value="EcxA_zinc-bd"/>
</dbReference>
<comment type="caution">
    <text evidence="4">The sequence shown here is derived from an EMBL/GenBank/DDBJ whole genome shotgun (WGS) entry which is preliminary data.</text>
</comment>
<dbReference type="Proteomes" id="UP000252081">
    <property type="component" value="Unassembled WGS sequence"/>
</dbReference>
<dbReference type="EMBL" id="QNQU01000013">
    <property type="protein sequence ID" value="RBQ05503.1"/>
    <property type="molecule type" value="Genomic_DNA"/>
</dbReference>
<dbReference type="Pfam" id="PF17148">
    <property type="entry name" value="DUF5117"/>
    <property type="match status" value="1"/>
</dbReference>
<dbReference type="Pfam" id="PF17162">
    <property type="entry name" value="DUF5118"/>
    <property type="match status" value="1"/>
</dbReference>
<dbReference type="AlphaFoldDB" id="A0A366KW98"/>
<evidence type="ECO:0008006" key="6">
    <source>
        <dbReference type="Google" id="ProtNLM"/>
    </source>
</evidence>
<protein>
    <recommendedName>
        <fullName evidence="6">Zinc-dependent metalloprotease</fullName>
    </recommendedName>
</protein>
<proteinExistence type="predicted"/>
<dbReference type="InterPro" id="IPR034032">
    <property type="entry name" value="Zn_MMP-like_bac"/>
</dbReference>
<evidence type="ECO:0000313" key="4">
    <source>
        <dbReference type="EMBL" id="RBQ05503.1"/>
    </source>
</evidence>
<dbReference type="InterPro" id="IPR033413">
    <property type="entry name" value="DUF5117"/>
</dbReference>
<keyword evidence="5" id="KW-1185">Reference proteome</keyword>
<feature type="domain" description="DUF5117" evidence="2">
    <location>
        <begin position="108"/>
        <end position="303"/>
    </location>
</feature>
<organism evidence="4 5">
    <name type="scientific">Pedobacter miscanthi</name>
    <dbReference type="NCBI Taxonomy" id="2259170"/>
    <lineage>
        <taxon>Bacteria</taxon>
        <taxon>Pseudomonadati</taxon>
        <taxon>Bacteroidota</taxon>
        <taxon>Sphingobacteriia</taxon>
        <taxon>Sphingobacteriales</taxon>
        <taxon>Sphingobacteriaceae</taxon>
        <taxon>Pedobacter</taxon>
    </lineage>
</organism>
<accession>A0A366KW98</accession>
<feature type="domain" description="EcxA zinc-binding" evidence="1">
    <location>
        <begin position="436"/>
        <end position="744"/>
    </location>
</feature>
<dbReference type="RefSeq" id="WP_113949854.1">
    <property type="nucleotide sequence ID" value="NZ_QNQU01000013.1"/>
</dbReference>
<dbReference type="InterPro" id="IPR033428">
    <property type="entry name" value="DUF5118"/>
</dbReference>
<dbReference type="CDD" id="cd04276">
    <property type="entry name" value="ZnMc_MMP_like_2"/>
    <property type="match status" value="1"/>
</dbReference>
<dbReference type="OrthoDB" id="9776599at2"/>
<dbReference type="Pfam" id="PF16313">
    <property type="entry name" value="DUF4953"/>
    <property type="match status" value="1"/>
</dbReference>
<evidence type="ECO:0000259" key="1">
    <source>
        <dbReference type="Pfam" id="PF16313"/>
    </source>
</evidence>
<evidence type="ECO:0000259" key="2">
    <source>
        <dbReference type="Pfam" id="PF17148"/>
    </source>
</evidence>
<feature type="domain" description="DUF5118" evidence="3">
    <location>
        <begin position="47"/>
        <end position="94"/>
    </location>
</feature>
<gene>
    <name evidence="4" type="ORF">DRW42_16075</name>
</gene>
<reference evidence="4 5" key="1">
    <citation type="submission" date="2018-07" db="EMBL/GenBank/DDBJ databases">
        <title>A draft genome of a endophytic bacteria, a new species of Pedobacter.</title>
        <authorList>
            <person name="Zhang Z.D."/>
            <person name="Chen Z.J."/>
        </authorList>
    </citation>
    <scope>NUCLEOTIDE SEQUENCE [LARGE SCALE GENOMIC DNA]</scope>
    <source>
        <strain evidence="4 5">RS10</strain>
    </source>
</reference>
<dbReference type="SUPFAM" id="SSF55486">
    <property type="entry name" value="Metalloproteases ('zincins'), catalytic domain"/>
    <property type="match status" value="1"/>
</dbReference>
<dbReference type="PANTHER" id="PTHR38478:SF1">
    <property type="entry name" value="ZINC DEPENDENT METALLOPROTEASE DOMAIN LIPOPROTEIN"/>
    <property type="match status" value="1"/>
</dbReference>
<evidence type="ECO:0000313" key="5">
    <source>
        <dbReference type="Proteomes" id="UP000252081"/>
    </source>
</evidence>
<evidence type="ECO:0000259" key="3">
    <source>
        <dbReference type="Pfam" id="PF17162"/>
    </source>
</evidence>
<name>A0A366KW98_9SPHI</name>
<sequence length="847" mass="95127">MFKSILCTLAIGSFAMFSYGQKKPRVTTPATIAVPVKKADSVPGAVKPYKEIITAKAKTALGMINVHQIGLKYYFEIPDTLLGREMLVVNRISKAASNPRPQMMGYAGDEIAENVISFERIANDRILLRLNSYNEHSADTTANGLYKSVRNSNIQPIVASFPVKAYGGDSTKLKSSVIDITDFINTENEIFFFSAAVKGLLGIGGIQTDRSYINSISAYPKNVEIRTVRTYSRGPIGGQPTTSTIPYTYELNSSIVLLPKVPMKTRFADARVGFFAQGYTDFDKDPQGVKQSAVIVRWRLEPKDADIEKYKRGELVEPKKPIVYYIDPATPAKWVPYLIAGVNDWQKAFEQAGFKNAIKALPAPTNDPNWSIDDATHNVIVYKPSAVANASGPNVHDPRSGEIIESHINWYHNIMQLVHNWYMIQAGPLDARAQKPKFDDELMGQLIRFVSSHEVGHTLGLLHNFGSSSTVPVAKLRDKAWVEAHGHTPSIMDYARFNYVAQPEDHISEKGIFPRIGDYDKWAIEFGYRWRPEFKTAEEETPYLNKLIIDSLKTNKRLFFGAENLFTDPRSQSEDMGDNAMLAGTYGIKNLKRVVPNIMAWTREPNEGYEKTGEIYKEVIKQYTQYLGHVIRNFAGTYTTFKSVEQPGGLLAPVSYATQKQAMKFMNNEFFVTPKWLLNKQISDVTGANPVYTIGNLQYAVLMRMMGSDIIVKMINREATDPVKNYTAMEYLNDLKKGVWSEIYSHKAIDIYRRNLQQTYMSNAIKMFVSTNEIVMTGQLGGINIYINPDVTKSDGGSIMRAHLIELRGDIKKAIPFATGLTKLHLEEMVRKINVGLIPKTLNTPTP</sequence>
<dbReference type="PANTHER" id="PTHR38478">
    <property type="entry name" value="PEPTIDASE M1A AND M12B"/>
    <property type="match status" value="1"/>
</dbReference>